<feature type="compositionally biased region" description="Polar residues" evidence="1">
    <location>
        <begin position="85"/>
        <end position="97"/>
    </location>
</feature>
<feature type="region of interest" description="Disordered" evidence="1">
    <location>
        <begin position="73"/>
        <end position="123"/>
    </location>
</feature>
<name>A0A9P1HB97_9PEZI</name>
<evidence type="ECO:0000256" key="1">
    <source>
        <dbReference type="SAM" id="MobiDB-lite"/>
    </source>
</evidence>
<comment type="caution">
    <text evidence="2">The sequence shown here is derived from an EMBL/GenBank/DDBJ whole genome shotgun (WGS) entry which is preliminary data.</text>
</comment>
<organism evidence="2 3">
    <name type="scientific">Parascedosporium putredinis</name>
    <dbReference type="NCBI Taxonomy" id="1442378"/>
    <lineage>
        <taxon>Eukaryota</taxon>
        <taxon>Fungi</taxon>
        <taxon>Dikarya</taxon>
        <taxon>Ascomycota</taxon>
        <taxon>Pezizomycotina</taxon>
        <taxon>Sordariomycetes</taxon>
        <taxon>Hypocreomycetidae</taxon>
        <taxon>Microascales</taxon>
        <taxon>Microascaceae</taxon>
        <taxon>Parascedosporium</taxon>
    </lineage>
</organism>
<accession>A0A9P1HB97</accession>
<evidence type="ECO:0000313" key="2">
    <source>
        <dbReference type="EMBL" id="CAI4218600.1"/>
    </source>
</evidence>
<gene>
    <name evidence="2" type="ORF">PPNO1_LOCUS8179</name>
</gene>
<dbReference type="EMBL" id="CALLCH030000018">
    <property type="protein sequence ID" value="CAI4218600.1"/>
    <property type="molecule type" value="Genomic_DNA"/>
</dbReference>
<dbReference type="AlphaFoldDB" id="A0A9P1HB97"/>
<sequence>MCDARSLCNLNITWSWHPCIIPPDCDTATSSGISMGDQRQATLCEIGQRRMDALKQRLSTKGKDDAQCPLRFQSLRERGPADGSSRPQYNPSGNDMSITEVLGPFDEHPTPSSDEQRWRAKSV</sequence>
<proteinExistence type="predicted"/>
<reference evidence="2" key="1">
    <citation type="submission" date="2022-11" db="EMBL/GenBank/DDBJ databases">
        <authorList>
            <person name="Scott C."/>
            <person name="Bruce N."/>
        </authorList>
    </citation>
    <scope>NUCLEOTIDE SEQUENCE</scope>
</reference>
<evidence type="ECO:0000313" key="3">
    <source>
        <dbReference type="Proteomes" id="UP000838763"/>
    </source>
</evidence>
<dbReference type="Proteomes" id="UP000838763">
    <property type="component" value="Unassembled WGS sequence"/>
</dbReference>
<feature type="compositionally biased region" description="Basic and acidic residues" evidence="1">
    <location>
        <begin position="105"/>
        <end position="123"/>
    </location>
</feature>
<keyword evidence="3" id="KW-1185">Reference proteome</keyword>
<protein>
    <submittedName>
        <fullName evidence="2">Uncharacterized protein</fullName>
    </submittedName>
</protein>